<evidence type="ECO:0000256" key="1">
    <source>
        <dbReference type="ARBA" id="ARBA00022598"/>
    </source>
</evidence>
<dbReference type="AlphaFoldDB" id="A0A1I2ZLX0"/>
<dbReference type="HAMAP" id="MF_01867">
    <property type="entry name" value="BshC"/>
    <property type="match status" value="1"/>
</dbReference>
<accession>A0A1I2ZLX0</accession>
<comment type="similarity">
    <text evidence="2">Belongs to the BshC family.</text>
</comment>
<dbReference type="PIRSF" id="PIRSF012535">
    <property type="entry name" value="UCP012535"/>
    <property type="match status" value="1"/>
</dbReference>
<dbReference type="InterPro" id="IPR055399">
    <property type="entry name" value="CC_BshC"/>
</dbReference>
<organism evidence="5 6">
    <name type="scientific">Pedobacter insulae</name>
    <dbReference type="NCBI Taxonomy" id="414048"/>
    <lineage>
        <taxon>Bacteria</taxon>
        <taxon>Pseudomonadati</taxon>
        <taxon>Bacteroidota</taxon>
        <taxon>Sphingobacteriia</taxon>
        <taxon>Sphingobacteriales</taxon>
        <taxon>Sphingobacteriaceae</taxon>
        <taxon>Pedobacter</taxon>
    </lineage>
</organism>
<dbReference type="RefSeq" id="WP_090996648.1">
    <property type="nucleotide sequence ID" value="NZ_FOPP01000010.1"/>
</dbReference>
<gene>
    <name evidence="2" type="primary">bshC</name>
    <name evidence="5" type="ORF">SAMN04489864_110131</name>
</gene>
<evidence type="ECO:0000256" key="2">
    <source>
        <dbReference type="HAMAP-Rule" id="MF_01867"/>
    </source>
</evidence>
<dbReference type="GO" id="GO:0016874">
    <property type="term" value="F:ligase activity"/>
    <property type="evidence" value="ECO:0007669"/>
    <property type="project" value="UniProtKB-UniRule"/>
</dbReference>
<feature type="domain" description="Bacillithiol biosynthesis BshC C-terminal coiled-coil" evidence="4">
    <location>
        <begin position="372"/>
        <end position="526"/>
    </location>
</feature>
<evidence type="ECO:0000259" key="3">
    <source>
        <dbReference type="Pfam" id="PF10079"/>
    </source>
</evidence>
<dbReference type="Pfam" id="PF24850">
    <property type="entry name" value="CC_BshC"/>
    <property type="match status" value="1"/>
</dbReference>
<dbReference type="Pfam" id="PF10079">
    <property type="entry name" value="Rossmann-like_BshC"/>
    <property type="match status" value="1"/>
</dbReference>
<dbReference type="InterPro" id="IPR055398">
    <property type="entry name" value="Rossmann-like_BshC"/>
</dbReference>
<keyword evidence="6" id="KW-1185">Reference proteome</keyword>
<dbReference type="InterPro" id="IPR011199">
    <property type="entry name" value="Bacillithiol_biosynth_BshC"/>
</dbReference>
<dbReference type="NCBIfam" id="TIGR03998">
    <property type="entry name" value="thiol_BshC"/>
    <property type="match status" value="1"/>
</dbReference>
<dbReference type="Proteomes" id="UP000199666">
    <property type="component" value="Unassembled WGS sequence"/>
</dbReference>
<name>A0A1I2ZLX0_9SPHI</name>
<dbReference type="EMBL" id="FOPP01000010">
    <property type="protein sequence ID" value="SFH38724.1"/>
    <property type="molecule type" value="Genomic_DNA"/>
</dbReference>
<dbReference type="EC" id="6.-.-.-" evidence="2"/>
<keyword evidence="1 2" id="KW-0436">Ligase</keyword>
<evidence type="ECO:0000259" key="4">
    <source>
        <dbReference type="Pfam" id="PF24850"/>
    </source>
</evidence>
<dbReference type="OrthoDB" id="9765151at2"/>
<proteinExistence type="inferred from homology"/>
<dbReference type="STRING" id="414048.SAMN04489864_110131"/>
<reference evidence="5 6" key="1">
    <citation type="submission" date="2016-10" db="EMBL/GenBank/DDBJ databases">
        <authorList>
            <person name="de Groot N.N."/>
        </authorList>
    </citation>
    <scope>NUCLEOTIDE SEQUENCE [LARGE SCALE GENOMIC DNA]</scope>
    <source>
        <strain evidence="5 6">DSM 18684</strain>
    </source>
</reference>
<protein>
    <recommendedName>
        <fullName evidence="2">Putative cysteine ligase BshC</fullName>
        <ecNumber evidence="2">6.-.-.-</ecNumber>
    </recommendedName>
</protein>
<evidence type="ECO:0000313" key="6">
    <source>
        <dbReference type="Proteomes" id="UP000199666"/>
    </source>
</evidence>
<sequence length="530" mass="61034">MKAKYISYQETHSFSKLVLDYVNDKPFLKSFYSFRPDLAGLKQAFESRNFQGNRKELVEVLTAQYQHIKTNRSVSHNISLLADEDTYTVTTGHQLNLFTGPLYFIYKIVTTINLAIELKITYPDKNFVPVYWMATEDHDFEEINHVSVDEKNISWIQQTNGATGRLSTKTVAAAVMAYKGYLGVSKNGKKLARLVENAYLNNDNLADATRSIVNSLFEQYGLVIINADEPVLKKQFSSIIAKDIIGQHSASIIEKTSNLLAEKEYRTQVNGRDINFFYLKDNLRERIILKDNKYVINHSDLSFSKEELLREIQNYPERFSPNVIMRPLYQEFILPNIAYIGGGAEVSYWMQLKANFDFYNTDFPVLLLRNSALLIDTRSANNLFKLGFKLEDFFLSTEELQRVWIEKNSNAQVSLKTEINAVQTIFEQIKQNACKVDKTLENSADSTKTKIRNLLNNFEKKLFRAEKRKHHVSLKQIENVKNRLFPNGVLQERVLNIAPMYVNYGDDFISSLIENFEPLGGDFTLLLPSS</sequence>
<evidence type="ECO:0000313" key="5">
    <source>
        <dbReference type="EMBL" id="SFH38724.1"/>
    </source>
</evidence>
<feature type="domain" description="Bacillithiol biosynthesis BshC N-terminal Rossmann-like" evidence="3">
    <location>
        <begin position="1"/>
        <end position="370"/>
    </location>
</feature>